<dbReference type="GO" id="GO:0030322">
    <property type="term" value="P:stabilization of membrane potential"/>
    <property type="evidence" value="ECO:0007669"/>
    <property type="project" value="TreeGrafter"/>
</dbReference>
<dbReference type="GO" id="GO:0022841">
    <property type="term" value="F:potassium ion leak channel activity"/>
    <property type="evidence" value="ECO:0007669"/>
    <property type="project" value="TreeGrafter"/>
</dbReference>
<evidence type="ECO:0000259" key="11">
    <source>
        <dbReference type="Pfam" id="PF07885"/>
    </source>
</evidence>
<dbReference type="Pfam" id="PF07885">
    <property type="entry name" value="Ion_trans_2"/>
    <property type="match status" value="2"/>
</dbReference>
<name>A0AAV4PWJ3_9ARAC</name>
<evidence type="ECO:0000313" key="12">
    <source>
        <dbReference type="EMBL" id="GIY01462.1"/>
    </source>
</evidence>
<evidence type="ECO:0000256" key="2">
    <source>
        <dbReference type="ARBA" id="ARBA00022448"/>
    </source>
</evidence>
<keyword evidence="7 8" id="KW-0407">Ion channel</keyword>
<evidence type="ECO:0000256" key="10">
    <source>
        <dbReference type="SAM" id="Phobius"/>
    </source>
</evidence>
<sequence>MYTKGAVPRGKHKKTRPAFTNNSQDLQKLLAKREHLLQSHNLNDNTDARIELNKINAEIKREYCSIKQSNWQDLCKSLDYKTPNTRLWRLAKKLDKIQPQVENTNSIIGINGTSTVNDKETADALGNYYSEESKLALGRENKKTGRATRKLIRSCRVPASNELFNIPITSSELLYAIQQLDFKKSPGPDGVESILLEKQFTKKEISEIIQNWTPEKRFHYFHGDVHKNSATWSFFNSFMFAFYLCTTIGYGDMSPATAHGQMICILYGIFGIPVNILFYKILGSSYAEAFQETVELVQGNRKGKMWRFAGALTFFIPCVFFFVLVPSSVFVFTDGWTYLEGVYYSFITLTTIGLGDYISGPEAQGGGGPLQGPHEKGEGLQAEALEEPGGPHRHTEGARGGRAAEEREHGADWDLSAHEEEQQQGQRDSRARKGKMIHYKFFFQWSAAEEQSSVNYLEGEKHFKRKTN</sequence>
<keyword evidence="6 10" id="KW-0472">Membrane</keyword>
<gene>
    <name evidence="12" type="primary">KCNK16</name>
    <name evidence="12" type="ORF">CDAR_196571</name>
</gene>
<dbReference type="PANTHER" id="PTHR11003:SF345">
    <property type="entry name" value="TWIK FAMILY OF POTASSIUM CHANNELS PROTEIN 18"/>
    <property type="match status" value="1"/>
</dbReference>
<keyword evidence="13" id="KW-1185">Reference proteome</keyword>
<keyword evidence="2 8" id="KW-0813">Transport</keyword>
<feature type="transmembrane region" description="Helical" evidence="10">
    <location>
        <begin position="308"/>
        <end position="329"/>
    </location>
</feature>
<evidence type="ECO:0000256" key="7">
    <source>
        <dbReference type="ARBA" id="ARBA00023303"/>
    </source>
</evidence>
<dbReference type="Gene3D" id="1.10.287.70">
    <property type="match status" value="1"/>
</dbReference>
<feature type="region of interest" description="Disordered" evidence="9">
    <location>
        <begin position="1"/>
        <end position="23"/>
    </location>
</feature>
<dbReference type="PANTHER" id="PTHR11003">
    <property type="entry name" value="POTASSIUM CHANNEL, SUBFAMILY K"/>
    <property type="match status" value="1"/>
</dbReference>
<dbReference type="EMBL" id="BPLQ01003582">
    <property type="protein sequence ID" value="GIY01462.1"/>
    <property type="molecule type" value="Genomic_DNA"/>
</dbReference>
<feature type="transmembrane region" description="Helical" evidence="10">
    <location>
        <begin position="230"/>
        <end position="250"/>
    </location>
</feature>
<evidence type="ECO:0000256" key="1">
    <source>
        <dbReference type="ARBA" id="ARBA00004141"/>
    </source>
</evidence>
<reference evidence="12 13" key="1">
    <citation type="submission" date="2021-06" db="EMBL/GenBank/DDBJ databases">
        <title>Caerostris darwini draft genome.</title>
        <authorList>
            <person name="Kono N."/>
            <person name="Arakawa K."/>
        </authorList>
    </citation>
    <scope>NUCLEOTIDE SEQUENCE [LARGE SCALE GENOMIC DNA]</scope>
</reference>
<feature type="domain" description="Potassium channel" evidence="11">
    <location>
        <begin position="227"/>
        <end position="284"/>
    </location>
</feature>
<evidence type="ECO:0000313" key="13">
    <source>
        <dbReference type="Proteomes" id="UP001054837"/>
    </source>
</evidence>
<dbReference type="AlphaFoldDB" id="A0AAV4PWJ3"/>
<protein>
    <submittedName>
        <fullName evidence="12">Potassium channel subfamily K member 16</fullName>
    </submittedName>
</protein>
<keyword evidence="5 8" id="KW-0406">Ion transport</keyword>
<organism evidence="12 13">
    <name type="scientific">Caerostris darwini</name>
    <dbReference type="NCBI Taxonomy" id="1538125"/>
    <lineage>
        <taxon>Eukaryota</taxon>
        <taxon>Metazoa</taxon>
        <taxon>Ecdysozoa</taxon>
        <taxon>Arthropoda</taxon>
        <taxon>Chelicerata</taxon>
        <taxon>Arachnida</taxon>
        <taxon>Araneae</taxon>
        <taxon>Araneomorphae</taxon>
        <taxon>Entelegynae</taxon>
        <taxon>Araneoidea</taxon>
        <taxon>Araneidae</taxon>
        <taxon>Caerostris</taxon>
    </lineage>
</organism>
<dbReference type="PRINTS" id="PR01333">
    <property type="entry name" value="2POREKCHANEL"/>
</dbReference>
<dbReference type="InterPro" id="IPR013099">
    <property type="entry name" value="K_chnl_dom"/>
</dbReference>
<dbReference type="InterPro" id="IPR003280">
    <property type="entry name" value="2pore_dom_K_chnl"/>
</dbReference>
<keyword evidence="4 10" id="KW-1133">Transmembrane helix</keyword>
<evidence type="ECO:0000256" key="5">
    <source>
        <dbReference type="ARBA" id="ARBA00023065"/>
    </source>
</evidence>
<evidence type="ECO:0000256" key="9">
    <source>
        <dbReference type="SAM" id="MobiDB-lite"/>
    </source>
</evidence>
<feature type="region of interest" description="Disordered" evidence="9">
    <location>
        <begin position="385"/>
        <end position="432"/>
    </location>
</feature>
<comment type="caution">
    <text evidence="12">The sequence shown here is derived from an EMBL/GenBank/DDBJ whole genome shotgun (WGS) entry which is preliminary data.</text>
</comment>
<feature type="domain" description="Potassium channel" evidence="11">
    <location>
        <begin position="319"/>
        <end position="360"/>
    </location>
</feature>
<dbReference type="GO" id="GO:0015271">
    <property type="term" value="F:outward rectifier potassium channel activity"/>
    <property type="evidence" value="ECO:0007669"/>
    <property type="project" value="TreeGrafter"/>
</dbReference>
<evidence type="ECO:0000256" key="8">
    <source>
        <dbReference type="RuleBase" id="RU003857"/>
    </source>
</evidence>
<dbReference type="Proteomes" id="UP001054837">
    <property type="component" value="Unassembled WGS sequence"/>
</dbReference>
<feature type="transmembrane region" description="Helical" evidence="10">
    <location>
        <begin position="256"/>
        <end position="278"/>
    </location>
</feature>
<comment type="similarity">
    <text evidence="8">Belongs to the two pore domain potassium channel (TC 1.A.1.8) family.</text>
</comment>
<evidence type="ECO:0000256" key="3">
    <source>
        <dbReference type="ARBA" id="ARBA00022692"/>
    </source>
</evidence>
<keyword evidence="3 8" id="KW-0812">Transmembrane</keyword>
<evidence type="ECO:0000256" key="6">
    <source>
        <dbReference type="ARBA" id="ARBA00023136"/>
    </source>
</evidence>
<accession>A0AAV4PWJ3</accession>
<proteinExistence type="inferred from homology"/>
<comment type="subcellular location">
    <subcellularLocation>
        <location evidence="1">Membrane</location>
        <topology evidence="1">Multi-pass membrane protein</topology>
    </subcellularLocation>
</comment>
<evidence type="ECO:0000256" key="4">
    <source>
        <dbReference type="ARBA" id="ARBA00022989"/>
    </source>
</evidence>
<dbReference type="GO" id="GO:0005886">
    <property type="term" value="C:plasma membrane"/>
    <property type="evidence" value="ECO:0007669"/>
    <property type="project" value="TreeGrafter"/>
</dbReference>
<dbReference type="SUPFAM" id="SSF81324">
    <property type="entry name" value="Voltage-gated potassium channels"/>
    <property type="match status" value="2"/>
</dbReference>
<feature type="compositionally biased region" description="Basic and acidic residues" evidence="9">
    <location>
        <begin position="389"/>
        <end position="431"/>
    </location>
</feature>